<organism evidence="1">
    <name type="scientific">marine sediment metagenome</name>
    <dbReference type="NCBI Taxonomy" id="412755"/>
    <lineage>
        <taxon>unclassified sequences</taxon>
        <taxon>metagenomes</taxon>
        <taxon>ecological metagenomes</taxon>
    </lineage>
</organism>
<name>X1R4C9_9ZZZZ</name>
<comment type="caution">
    <text evidence="1">The sequence shown here is derived from an EMBL/GenBank/DDBJ whole genome shotgun (WGS) entry which is preliminary data.</text>
</comment>
<dbReference type="EMBL" id="BARW01013054">
    <property type="protein sequence ID" value="GAI75592.1"/>
    <property type="molecule type" value="Genomic_DNA"/>
</dbReference>
<accession>X1R4C9</accession>
<proteinExistence type="predicted"/>
<evidence type="ECO:0000313" key="1">
    <source>
        <dbReference type="EMBL" id="GAI75592.1"/>
    </source>
</evidence>
<reference evidence="1" key="1">
    <citation type="journal article" date="2014" name="Front. Microbiol.">
        <title>High frequency of phylogenetically diverse reductive dehalogenase-homologous genes in deep subseafloor sedimentary metagenomes.</title>
        <authorList>
            <person name="Kawai M."/>
            <person name="Futagami T."/>
            <person name="Toyoda A."/>
            <person name="Takaki Y."/>
            <person name="Nishi S."/>
            <person name="Hori S."/>
            <person name="Arai W."/>
            <person name="Tsubouchi T."/>
            <person name="Morono Y."/>
            <person name="Uchiyama I."/>
            <person name="Ito T."/>
            <person name="Fujiyama A."/>
            <person name="Inagaki F."/>
            <person name="Takami H."/>
        </authorList>
    </citation>
    <scope>NUCLEOTIDE SEQUENCE</scope>
    <source>
        <strain evidence="1">Expedition CK06-06</strain>
    </source>
</reference>
<dbReference type="AlphaFoldDB" id="X1R4C9"/>
<protein>
    <submittedName>
        <fullName evidence="1">Uncharacterized protein</fullName>
    </submittedName>
</protein>
<gene>
    <name evidence="1" type="ORF">S12H4_24186</name>
</gene>
<sequence length="71" mass="8239">MATLSKKITVDLNHDIKPEDLRATLQSFREQLSLELLDDILNKFTKNAKNLSPELNLILKKLLNKHLTRLE</sequence>